<dbReference type="Pfam" id="PF03732">
    <property type="entry name" value="Retrotrans_gag"/>
    <property type="match status" value="1"/>
</dbReference>
<organism evidence="3 4">
    <name type="scientific">Drosophila navojoa</name>
    <name type="common">Fruit fly</name>
    <dbReference type="NCBI Taxonomy" id="7232"/>
    <lineage>
        <taxon>Eukaryota</taxon>
        <taxon>Metazoa</taxon>
        <taxon>Ecdysozoa</taxon>
        <taxon>Arthropoda</taxon>
        <taxon>Hexapoda</taxon>
        <taxon>Insecta</taxon>
        <taxon>Pterygota</taxon>
        <taxon>Neoptera</taxon>
        <taxon>Endopterygota</taxon>
        <taxon>Diptera</taxon>
        <taxon>Brachycera</taxon>
        <taxon>Muscomorpha</taxon>
        <taxon>Ephydroidea</taxon>
        <taxon>Drosophilidae</taxon>
        <taxon>Drosophila</taxon>
    </lineage>
</organism>
<sequence length="193" mass="22868">MRYDGRTDPLGFVEIVEERAITYGIGLDQMPWAMSEVFADKAAKWFLTSRLRDSLWADFRREFLDCFLPPQYFERLEDQIRSRHQREGESFKDYLVELRLLMRQARYSAAQELYRAYENTVPDYRLYVRRHDFVTLTQLTQMAAEYENVQGQRREQGRKAAAERTKTAWSKPAENRPNNPGDPRRDPGDAVTD</sequence>
<keyword evidence="4" id="KW-1185">Reference proteome</keyword>
<protein>
    <recommendedName>
        <fullName evidence="2">Retrotransposon gag domain-containing protein</fullName>
    </recommendedName>
</protein>
<evidence type="ECO:0000259" key="2">
    <source>
        <dbReference type="Pfam" id="PF03732"/>
    </source>
</evidence>
<accession>A0A484AT83</accession>
<proteinExistence type="predicted"/>
<evidence type="ECO:0000256" key="1">
    <source>
        <dbReference type="SAM" id="MobiDB-lite"/>
    </source>
</evidence>
<feature type="compositionally biased region" description="Basic and acidic residues" evidence="1">
    <location>
        <begin position="182"/>
        <end position="193"/>
    </location>
</feature>
<name>A0A484AT83_DRONA</name>
<feature type="region of interest" description="Disordered" evidence="1">
    <location>
        <begin position="149"/>
        <end position="193"/>
    </location>
</feature>
<dbReference type="EMBL" id="LSRL02002068">
    <property type="protein sequence ID" value="TDG38745.1"/>
    <property type="molecule type" value="Genomic_DNA"/>
</dbReference>
<comment type="caution">
    <text evidence="3">The sequence shown here is derived from an EMBL/GenBank/DDBJ whole genome shotgun (WGS) entry which is preliminary data.</text>
</comment>
<dbReference type="OMA" id="REDWRTW"/>
<feature type="domain" description="Retrotransposon gag" evidence="2">
    <location>
        <begin position="36"/>
        <end position="107"/>
    </location>
</feature>
<evidence type="ECO:0000313" key="4">
    <source>
        <dbReference type="Proteomes" id="UP000295192"/>
    </source>
</evidence>
<dbReference type="InterPro" id="IPR005162">
    <property type="entry name" value="Retrotrans_gag_dom"/>
</dbReference>
<dbReference type="Proteomes" id="UP000295192">
    <property type="component" value="Unassembled WGS sequence"/>
</dbReference>
<gene>
    <name evidence="3" type="ORF">AWZ03_014833</name>
</gene>
<evidence type="ECO:0000313" key="3">
    <source>
        <dbReference type="EMBL" id="TDG38745.1"/>
    </source>
</evidence>
<reference evidence="3 4" key="1">
    <citation type="journal article" date="2019" name="J. Hered.">
        <title>An Improved Genome Assembly for Drosophila navojoa, the Basal Species in the mojavensis Cluster.</title>
        <authorList>
            <person name="Vanderlinde T."/>
            <person name="Dupim E.G."/>
            <person name="Nazario-Yepiz N.O."/>
            <person name="Carvalho A.B."/>
        </authorList>
    </citation>
    <scope>NUCLEOTIDE SEQUENCE [LARGE SCALE GENOMIC DNA]</scope>
    <source>
        <strain evidence="3">Navoj_Jal97</strain>
        <tissue evidence="3">Whole organism</tissue>
    </source>
</reference>
<feature type="compositionally biased region" description="Basic and acidic residues" evidence="1">
    <location>
        <begin position="152"/>
        <end position="166"/>
    </location>
</feature>
<dbReference type="AlphaFoldDB" id="A0A484AT83"/>